<comment type="caution">
    <text evidence="2">The sequence shown here is derived from an EMBL/GenBank/DDBJ whole genome shotgun (WGS) entry which is preliminary data.</text>
</comment>
<dbReference type="Proteomes" id="UP000053937">
    <property type="component" value="Unassembled WGS sequence"/>
</dbReference>
<organism evidence="2 3">
    <name type="scientific">Chlorobium limicola</name>
    <dbReference type="NCBI Taxonomy" id="1092"/>
    <lineage>
        <taxon>Bacteria</taxon>
        <taxon>Pseudomonadati</taxon>
        <taxon>Chlorobiota</taxon>
        <taxon>Chlorobiia</taxon>
        <taxon>Chlorobiales</taxon>
        <taxon>Chlorobiaceae</taxon>
        <taxon>Chlorobium/Pelodictyon group</taxon>
        <taxon>Chlorobium</taxon>
    </lineage>
</organism>
<name>A0A101J6S8_CHLLI</name>
<dbReference type="PIRSF" id="PIRSF025560">
    <property type="entry name" value="UCP025560"/>
    <property type="match status" value="1"/>
</dbReference>
<accession>A0A101J6S8</accession>
<dbReference type="EMBL" id="LMBR01000210">
    <property type="protein sequence ID" value="KUL21285.1"/>
    <property type="molecule type" value="Genomic_DNA"/>
</dbReference>
<sequence>MTGTMIKSTALKALLALMLFAGFAAPAFAIDLETARSQGLAGEVDNGLLAVPPGAGNDAQGLIAAINNQRRAEYAKIAAQNNLSLDVVGTMMFEKIYTRLPAGTWVQVKGQWKKKAG</sequence>
<feature type="signal peptide" evidence="1">
    <location>
        <begin position="1"/>
        <end position="29"/>
    </location>
</feature>
<protein>
    <recommendedName>
        <fullName evidence="4">DUF1318 domain-containing protein</fullName>
    </recommendedName>
</protein>
<dbReference type="AlphaFoldDB" id="A0A101J6S8"/>
<evidence type="ECO:0000313" key="2">
    <source>
        <dbReference type="EMBL" id="KUL21285.1"/>
    </source>
</evidence>
<evidence type="ECO:0000313" key="3">
    <source>
        <dbReference type="Proteomes" id="UP000053937"/>
    </source>
</evidence>
<proteinExistence type="predicted"/>
<evidence type="ECO:0000256" key="1">
    <source>
        <dbReference type="SAM" id="SignalP"/>
    </source>
</evidence>
<keyword evidence="1" id="KW-0732">Signal</keyword>
<dbReference type="Pfam" id="PF07027">
    <property type="entry name" value="DUF1318"/>
    <property type="match status" value="1"/>
</dbReference>
<keyword evidence="3" id="KW-1185">Reference proteome</keyword>
<gene>
    <name evidence="2" type="ORF">ASB62_08175</name>
</gene>
<dbReference type="InterPro" id="IPR008309">
    <property type="entry name" value="YdbL"/>
</dbReference>
<reference evidence="2 3" key="1">
    <citation type="submission" date="2015-10" db="EMBL/GenBank/DDBJ databases">
        <title>Draft Genome Sequence of Chlorobium limicola strain Frasassi Growing under Artificial Lighting in the Frasassi Cave System.</title>
        <authorList>
            <person name="Mansor M."/>
            <person name="Macalady J."/>
        </authorList>
    </citation>
    <scope>NUCLEOTIDE SEQUENCE [LARGE SCALE GENOMIC DNA]</scope>
    <source>
        <strain evidence="2 3">Frasassi</strain>
    </source>
</reference>
<feature type="chain" id="PRO_5007097434" description="DUF1318 domain-containing protein" evidence="1">
    <location>
        <begin position="30"/>
        <end position="117"/>
    </location>
</feature>
<dbReference type="OrthoDB" id="598150at2"/>
<evidence type="ECO:0008006" key="4">
    <source>
        <dbReference type="Google" id="ProtNLM"/>
    </source>
</evidence>
<dbReference type="RefSeq" id="WP_059139407.1">
    <property type="nucleotide sequence ID" value="NZ_LMBR01000210.1"/>
</dbReference>